<accession>A0A4R7BCY3</accession>
<dbReference type="AlphaFoldDB" id="A0A4R7BCY3"/>
<dbReference type="Pfam" id="PF12710">
    <property type="entry name" value="HAD"/>
    <property type="match status" value="1"/>
</dbReference>
<dbReference type="InterPro" id="IPR006385">
    <property type="entry name" value="HAD_hydro_SerB1"/>
</dbReference>
<evidence type="ECO:0000313" key="5">
    <source>
        <dbReference type="Proteomes" id="UP000295611"/>
    </source>
</evidence>
<dbReference type="RefSeq" id="WP_133678857.1">
    <property type="nucleotide sequence ID" value="NZ_SNZP01000003.1"/>
</dbReference>
<evidence type="ECO:0000313" key="4">
    <source>
        <dbReference type="EMBL" id="TDR81487.1"/>
    </source>
</evidence>
<proteinExistence type="predicted"/>
<dbReference type="GO" id="GO:0016787">
    <property type="term" value="F:hydrolase activity"/>
    <property type="evidence" value="ECO:0007669"/>
    <property type="project" value="UniProtKB-KW"/>
</dbReference>
<gene>
    <name evidence="4" type="ORF">DFP86_103140</name>
</gene>
<comment type="caution">
    <text evidence="4">The sequence shown here is derived from an EMBL/GenBank/DDBJ whole genome shotgun (WGS) entry which is preliminary data.</text>
</comment>
<name>A0A4R7BCY3_9NEIS</name>
<sequence length="219" mass="24377">MPLAIFDLDDTLIDGDSSSLFLRFLVEIGQADADMPAREAAMMDDYRAGRLAMDEYMRFTLQPLQQCATEQVAHWAEVFLRERILPRVFPQAHAALAHYRDAGWRIVIISATGEHLVRPIAAALGVADVLAIRLASADGRYTGQTVDTLTYQQGKVIRLNEWLAAHGETLDGSHGYSDSINDVPLLAAVDRAHVVNPDARLAVVADERQWHRLAWRSAF</sequence>
<dbReference type="NCBIfam" id="TIGR01488">
    <property type="entry name" value="HAD-SF-IB"/>
    <property type="match status" value="1"/>
</dbReference>
<dbReference type="InterPro" id="IPR050582">
    <property type="entry name" value="HAD-like_SerB"/>
</dbReference>
<keyword evidence="3" id="KW-0460">Magnesium</keyword>
<reference evidence="4 5" key="1">
    <citation type="submission" date="2019-03" db="EMBL/GenBank/DDBJ databases">
        <title>Genomic Encyclopedia of Type Strains, Phase III (KMG-III): the genomes of soil and plant-associated and newly described type strains.</title>
        <authorList>
            <person name="Whitman W."/>
        </authorList>
    </citation>
    <scope>NUCLEOTIDE SEQUENCE [LARGE SCALE GENOMIC DNA]</scope>
    <source>
        <strain evidence="4 5">CECT 8976</strain>
    </source>
</reference>
<dbReference type="SUPFAM" id="SSF56784">
    <property type="entry name" value="HAD-like"/>
    <property type="match status" value="1"/>
</dbReference>
<keyword evidence="2 4" id="KW-0378">Hydrolase</keyword>
<dbReference type="PANTHER" id="PTHR43344:SF13">
    <property type="entry name" value="PHOSPHATASE RV3661-RELATED"/>
    <property type="match status" value="1"/>
</dbReference>
<dbReference type="InterPro" id="IPR036412">
    <property type="entry name" value="HAD-like_sf"/>
</dbReference>
<dbReference type="InterPro" id="IPR023214">
    <property type="entry name" value="HAD_sf"/>
</dbReference>
<dbReference type="PANTHER" id="PTHR43344">
    <property type="entry name" value="PHOSPHOSERINE PHOSPHATASE"/>
    <property type="match status" value="1"/>
</dbReference>
<evidence type="ECO:0000256" key="3">
    <source>
        <dbReference type="ARBA" id="ARBA00022842"/>
    </source>
</evidence>
<dbReference type="NCBIfam" id="TIGR01490">
    <property type="entry name" value="HAD-SF-IB-hyp1"/>
    <property type="match status" value="1"/>
</dbReference>
<dbReference type="Gene3D" id="3.40.50.1000">
    <property type="entry name" value="HAD superfamily/HAD-like"/>
    <property type="match status" value="1"/>
</dbReference>
<dbReference type="OrthoDB" id="9784466at2"/>
<dbReference type="CDD" id="cd02612">
    <property type="entry name" value="HAD_PGPPase"/>
    <property type="match status" value="1"/>
</dbReference>
<dbReference type="GO" id="GO:0046872">
    <property type="term" value="F:metal ion binding"/>
    <property type="evidence" value="ECO:0007669"/>
    <property type="project" value="UniProtKB-KW"/>
</dbReference>
<dbReference type="Proteomes" id="UP000295611">
    <property type="component" value="Unassembled WGS sequence"/>
</dbReference>
<dbReference type="Gene3D" id="1.20.1440.100">
    <property type="entry name" value="SG protein - dephosphorylation function"/>
    <property type="match status" value="1"/>
</dbReference>
<evidence type="ECO:0000256" key="1">
    <source>
        <dbReference type="ARBA" id="ARBA00022723"/>
    </source>
</evidence>
<dbReference type="EMBL" id="SNZP01000003">
    <property type="protein sequence ID" value="TDR81487.1"/>
    <property type="molecule type" value="Genomic_DNA"/>
</dbReference>
<keyword evidence="5" id="KW-1185">Reference proteome</keyword>
<organism evidence="4 5">
    <name type="scientific">Paludibacterium purpuratum</name>
    <dbReference type="NCBI Taxonomy" id="1144873"/>
    <lineage>
        <taxon>Bacteria</taxon>
        <taxon>Pseudomonadati</taxon>
        <taxon>Pseudomonadota</taxon>
        <taxon>Betaproteobacteria</taxon>
        <taxon>Neisseriales</taxon>
        <taxon>Chromobacteriaceae</taxon>
        <taxon>Paludibacterium</taxon>
    </lineage>
</organism>
<protein>
    <submittedName>
        <fullName evidence="4">HAD superfamily hydrolase (TIGR01490 family)</fullName>
    </submittedName>
</protein>
<keyword evidence="1" id="KW-0479">Metal-binding</keyword>
<evidence type="ECO:0000256" key="2">
    <source>
        <dbReference type="ARBA" id="ARBA00022801"/>
    </source>
</evidence>